<dbReference type="GO" id="GO:0016020">
    <property type="term" value="C:membrane"/>
    <property type="evidence" value="ECO:0007669"/>
    <property type="project" value="UniProtKB-SubCell"/>
</dbReference>
<feature type="transmembrane region" description="Helical" evidence="11">
    <location>
        <begin position="247"/>
        <end position="265"/>
    </location>
</feature>
<evidence type="ECO:0000256" key="5">
    <source>
        <dbReference type="ARBA" id="ARBA00022771"/>
    </source>
</evidence>
<dbReference type="GO" id="GO:0008270">
    <property type="term" value="F:zinc ion binding"/>
    <property type="evidence" value="ECO:0007669"/>
    <property type="project" value="UniProtKB-KW"/>
</dbReference>
<evidence type="ECO:0000256" key="7">
    <source>
        <dbReference type="ARBA" id="ARBA00022833"/>
    </source>
</evidence>
<comment type="caution">
    <text evidence="14">The sequence shown here is derived from an EMBL/GenBank/DDBJ whole genome shotgun (WGS) entry which is preliminary data.</text>
</comment>
<sequence length="307" mass="35046">MGWDEMRVGNDSKGHSGRRLATTGFWLALQVEIREEEVEVTVKTHAWPLKCMALVMAKEDSESEGLKESLSGDESNTNAISTTLYLQNHEKISLISSLGPSSDIVKETRDDCSVISVDRQPQCRICLLCTQSKSKPLISPCRCAGTMQFVHSTCLLRWIDVSARKAQPCPRCELCGYRYKRQGLIHLNPVQYRVPSVCLRDKILNFLTLLLLSIMAFCGWVIVRYIKLAIKRWKAHRIGRFLNDDDITMVSACVLFLIALFLAVFTQNRAETPIYSLVSRCWSRNRAFREYQLENDPERTGQMTEKT</sequence>
<keyword evidence="9 11" id="KW-0472">Membrane</keyword>
<dbReference type="PANTHER" id="PTHR46065:SF3">
    <property type="entry name" value="FI20425P1"/>
    <property type="match status" value="1"/>
</dbReference>
<dbReference type="InterPro" id="IPR011016">
    <property type="entry name" value="Znf_RING-CH"/>
</dbReference>
<feature type="transmembrane region" description="Helical" evidence="11">
    <location>
        <begin position="203"/>
        <end position="226"/>
    </location>
</feature>
<gene>
    <name evidence="14" type="ORF">BXYJ_LOCUS1205</name>
</gene>
<dbReference type="Proteomes" id="UP000659654">
    <property type="component" value="Unassembled WGS sequence"/>
</dbReference>
<keyword evidence="4" id="KW-0479">Metal-binding</keyword>
<comment type="subcellular location">
    <subcellularLocation>
        <location evidence="1">Membrane</location>
        <topology evidence="1">Multi-pass membrane protein</topology>
    </subcellularLocation>
</comment>
<evidence type="ECO:0000256" key="9">
    <source>
        <dbReference type="ARBA" id="ARBA00023136"/>
    </source>
</evidence>
<accession>A0A811K017</accession>
<dbReference type="OrthoDB" id="264354at2759"/>
<dbReference type="GO" id="GO:0016740">
    <property type="term" value="F:transferase activity"/>
    <property type="evidence" value="ECO:0007669"/>
    <property type="project" value="UniProtKB-KW"/>
</dbReference>
<dbReference type="CDD" id="cd16495">
    <property type="entry name" value="RING_CH-C4HC3_MARCH"/>
    <property type="match status" value="1"/>
</dbReference>
<feature type="domain" description="RING-type" evidence="12">
    <location>
        <begin position="126"/>
        <end position="173"/>
    </location>
</feature>
<dbReference type="InterPro" id="IPR013083">
    <property type="entry name" value="Znf_RING/FYVE/PHD"/>
</dbReference>
<keyword evidence="2" id="KW-0808">Transferase</keyword>
<dbReference type="Pfam" id="PF12906">
    <property type="entry name" value="RINGv"/>
    <property type="match status" value="1"/>
</dbReference>
<proteinExistence type="predicted"/>
<dbReference type="EMBL" id="CAJFCV020000001">
    <property type="protein sequence ID" value="CAG9083581.1"/>
    <property type="molecule type" value="Genomic_DNA"/>
</dbReference>
<dbReference type="SUPFAM" id="SSF57850">
    <property type="entry name" value="RING/U-box"/>
    <property type="match status" value="1"/>
</dbReference>
<dbReference type="Gene3D" id="3.30.40.10">
    <property type="entry name" value="Zinc/RING finger domain, C3HC4 (zinc finger)"/>
    <property type="match status" value="1"/>
</dbReference>
<evidence type="ECO:0000256" key="6">
    <source>
        <dbReference type="ARBA" id="ARBA00022786"/>
    </source>
</evidence>
<evidence type="ECO:0000259" key="13">
    <source>
        <dbReference type="PROSITE" id="PS51292"/>
    </source>
</evidence>
<dbReference type="EMBL" id="CAJFDI010000001">
    <property type="protein sequence ID" value="CAD5208969.1"/>
    <property type="molecule type" value="Genomic_DNA"/>
</dbReference>
<dbReference type="Proteomes" id="UP000582659">
    <property type="component" value="Unassembled WGS sequence"/>
</dbReference>
<dbReference type="PROSITE" id="PS51292">
    <property type="entry name" value="ZF_RING_CH"/>
    <property type="match status" value="1"/>
</dbReference>
<dbReference type="PANTHER" id="PTHR46065">
    <property type="entry name" value="E3 UBIQUITIN-PROTEIN LIGASE MARCH 2/3 FAMILY MEMBER"/>
    <property type="match status" value="1"/>
</dbReference>
<reference evidence="14" key="1">
    <citation type="submission" date="2020-09" db="EMBL/GenBank/DDBJ databases">
        <authorList>
            <person name="Kikuchi T."/>
        </authorList>
    </citation>
    <scope>NUCLEOTIDE SEQUENCE</scope>
    <source>
        <strain evidence="14">Ka4C1</strain>
    </source>
</reference>
<keyword evidence="8 11" id="KW-1133">Transmembrane helix</keyword>
<evidence type="ECO:0000256" key="3">
    <source>
        <dbReference type="ARBA" id="ARBA00022692"/>
    </source>
</evidence>
<evidence type="ECO:0000256" key="8">
    <source>
        <dbReference type="ARBA" id="ARBA00022989"/>
    </source>
</evidence>
<keyword evidence="5 10" id="KW-0863">Zinc-finger</keyword>
<evidence type="ECO:0000313" key="14">
    <source>
        <dbReference type="EMBL" id="CAD5208969.1"/>
    </source>
</evidence>
<keyword evidence="15" id="KW-1185">Reference proteome</keyword>
<name>A0A811K017_BURXY</name>
<evidence type="ECO:0000256" key="4">
    <source>
        <dbReference type="ARBA" id="ARBA00022723"/>
    </source>
</evidence>
<protein>
    <submittedName>
        <fullName evidence="14">(pine wood nematode) hypothetical protein</fullName>
    </submittedName>
</protein>
<dbReference type="InterPro" id="IPR001841">
    <property type="entry name" value="Znf_RING"/>
</dbReference>
<dbReference type="AlphaFoldDB" id="A0A811K017"/>
<evidence type="ECO:0000256" key="11">
    <source>
        <dbReference type="SAM" id="Phobius"/>
    </source>
</evidence>
<evidence type="ECO:0000256" key="10">
    <source>
        <dbReference type="PROSITE-ProRule" id="PRU00175"/>
    </source>
</evidence>
<evidence type="ECO:0000313" key="15">
    <source>
        <dbReference type="Proteomes" id="UP000659654"/>
    </source>
</evidence>
<evidence type="ECO:0000256" key="1">
    <source>
        <dbReference type="ARBA" id="ARBA00004141"/>
    </source>
</evidence>
<organism evidence="14 15">
    <name type="scientific">Bursaphelenchus xylophilus</name>
    <name type="common">Pinewood nematode worm</name>
    <name type="synonym">Aphelenchoides xylophilus</name>
    <dbReference type="NCBI Taxonomy" id="6326"/>
    <lineage>
        <taxon>Eukaryota</taxon>
        <taxon>Metazoa</taxon>
        <taxon>Ecdysozoa</taxon>
        <taxon>Nematoda</taxon>
        <taxon>Chromadorea</taxon>
        <taxon>Rhabditida</taxon>
        <taxon>Tylenchina</taxon>
        <taxon>Tylenchomorpha</taxon>
        <taxon>Aphelenchoidea</taxon>
        <taxon>Aphelenchoididae</taxon>
        <taxon>Bursaphelenchus</taxon>
    </lineage>
</organism>
<feature type="domain" description="RING-CH-type" evidence="13">
    <location>
        <begin position="115"/>
        <end position="182"/>
    </location>
</feature>
<dbReference type="PROSITE" id="PS50089">
    <property type="entry name" value="ZF_RING_2"/>
    <property type="match status" value="1"/>
</dbReference>
<keyword evidence="6" id="KW-0833">Ubl conjugation pathway</keyword>
<evidence type="ECO:0000259" key="12">
    <source>
        <dbReference type="PROSITE" id="PS50089"/>
    </source>
</evidence>
<keyword evidence="7" id="KW-0862">Zinc</keyword>
<keyword evidence="3 11" id="KW-0812">Transmembrane</keyword>
<evidence type="ECO:0000256" key="2">
    <source>
        <dbReference type="ARBA" id="ARBA00022679"/>
    </source>
</evidence>
<dbReference type="SMART" id="SM00744">
    <property type="entry name" value="RINGv"/>
    <property type="match status" value="1"/>
</dbReference>